<proteinExistence type="predicted"/>
<organism evidence="1 2">
    <name type="scientific">Candidatus Sarcina troglodytae</name>
    <dbReference type="NCBI Taxonomy" id="2726954"/>
    <lineage>
        <taxon>Bacteria</taxon>
        <taxon>Bacillati</taxon>
        <taxon>Bacillota</taxon>
        <taxon>Clostridia</taxon>
        <taxon>Eubacteriales</taxon>
        <taxon>Clostridiaceae</taxon>
        <taxon>Sarcina</taxon>
    </lineage>
</organism>
<dbReference type="Proteomes" id="UP000594603">
    <property type="component" value="Chromosome"/>
</dbReference>
<reference evidence="1" key="1">
    <citation type="submission" date="2020-04" db="EMBL/GenBank/DDBJ databases">
        <title>A novel bacterium ('Candidatus Sarcina troglodytae' sp. nov.) linked to a protracted, uniformly lethal epizootic among sanctuary western chimpanzees (Pan troglodytes verus) in Sierra Leone.</title>
        <authorList>
            <person name="Owens L.A."/>
            <person name="Colitti B."/>
            <person name="Hirji I."/>
            <person name="Pizaro A."/>
            <person name="Jaffe J.E."/>
            <person name="Moittie S."/>
            <person name="Bishop-Lilly K.A."/>
            <person name="Estrella L.A."/>
            <person name="Voegtly L.J."/>
            <person name="Kuhn J.H."/>
            <person name="Suen G."/>
            <person name="Deblois C.L."/>
            <person name="Dunn C."/>
            <person name="Juan-Salles C."/>
            <person name="Goldberg T.L."/>
        </authorList>
    </citation>
    <scope>NUCLEOTIDE SEQUENCE</scope>
    <source>
        <strain evidence="1">JB2</strain>
    </source>
</reference>
<dbReference type="EMBL" id="CP051754">
    <property type="protein sequence ID" value="QPJ86300.1"/>
    <property type="molecule type" value="Genomic_DNA"/>
</dbReference>
<protein>
    <submittedName>
        <fullName evidence="1">Iron-containing alcohol dehydrogenase</fullName>
    </submittedName>
</protein>
<accession>A0ACD1BFT6</accession>
<name>A0ACD1BFT6_9CLOT</name>
<gene>
    <name evidence="1" type="ORF">HH195_10515</name>
</gene>
<sequence>MGYKFYMPLMSLLGENCLEDAGQEIKKLGFKKALIVTDKVLREIGTATQVTNILDSVNVSYAFYDEVQPNPTVKNVNDGLAILKDNNCDFVISLGGGSSHDCAKGIALVATNGGKIQDYEGADKAKKPQLPLISINTTAGTGSEMTLFAIITDTDRHVKMSIVDKHLTPIIAVNDPKLMVGMPKGLTAATGMDALTHSIEAYVSTIANPITDACAEKSIKLVSDYLLRAVENGKDLEARDMMAYAEYLGGMAFNNASLGYVHAMAHQLGGFYNLPHGVCNAVLLPHVQSYNAKNPMAAKKLAKAAVLMGGNVEGLTTEDAANLCVELIKKLSKAVGIPSGLKEIGVKEEDFDTLATNALKDVCSLTNPVQGSKEDVIRIFASAM</sequence>
<evidence type="ECO:0000313" key="1">
    <source>
        <dbReference type="EMBL" id="QPJ86300.1"/>
    </source>
</evidence>
<keyword evidence="2" id="KW-1185">Reference proteome</keyword>
<evidence type="ECO:0000313" key="2">
    <source>
        <dbReference type="Proteomes" id="UP000594603"/>
    </source>
</evidence>